<accession>A0A420EUF7</accession>
<organism evidence="3 4">
    <name type="scientific">Micromonospora globbae</name>
    <dbReference type="NCBI Taxonomy" id="1894969"/>
    <lineage>
        <taxon>Bacteria</taxon>
        <taxon>Bacillati</taxon>
        <taxon>Actinomycetota</taxon>
        <taxon>Actinomycetes</taxon>
        <taxon>Micromonosporales</taxon>
        <taxon>Micromonosporaceae</taxon>
        <taxon>Micromonospora</taxon>
    </lineage>
</organism>
<comment type="caution">
    <text evidence="3">The sequence shown here is derived from an EMBL/GenBank/DDBJ whole genome shotgun (WGS) entry which is preliminary data.</text>
</comment>
<evidence type="ECO:0000256" key="1">
    <source>
        <dbReference type="SAM" id="Phobius"/>
    </source>
</evidence>
<evidence type="ECO:0000313" key="3">
    <source>
        <dbReference type="EMBL" id="RKF24279.1"/>
    </source>
</evidence>
<evidence type="ECO:0000259" key="2">
    <source>
        <dbReference type="Pfam" id="PF10756"/>
    </source>
</evidence>
<feature type="domain" description="Low molecular weight protein antigen 6 PH" evidence="2">
    <location>
        <begin position="64"/>
        <end position="139"/>
    </location>
</feature>
<dbReference type="EMBL" id="RAQQ01000025">
    <property type="protein sequence ID" value="RKF24279.1"/>
    <property type="molecule type" value="Genomic_DNA"/>
</dbReference>
<evidence type="ECO:0000313" key="4">
    <source>
        <dbReference type="Proteomes" id="UP000285744"/>
    </source>
</evidence>
<keyword evidence="1" id="KW-1133">Transmembrane helix</keyword>
<dbReference type="Proteomes" id="UP000285744">
    <property type="component" value="Unassembled WGS sequence"/>
</dbReference>
<gene>
    <name evidence="3" type="ORF">D7I43_27170</name>
</gene>
<dbReference type="InterPro" id="IPR019692">
    <property type="entry name" value="CFP-6_PH"/>
</dbReference>
<protein>
    <submittedName>
        <fullName evidence="3">PH domain-containing protein</fullName>
    </submittedName>
</protein>
<reference evidence="3 4" key="1">
    <citation type="journal article" date="2018" name="Int. J. Syst. Evol. Microbiol.">
        <title>Micromonospora globbae sp. nov., an endophytic actinomycete isolated from roots of Globba winitii C. H. Wright.</title>
        <authorList>
            <person name="Kuncharoen N."/>
            <person name="Pittayakhajonwut P."/>
            <person name="Tanasupawat S."/>
        </authorList>
    </citation>
    <scope>NUCLEOTIDE SEQUENCE [LARGE SCALE GENOMIC DNA]</scope>
    <source>
        <strain evidence="3 4">WPS1-2</strain>
    </source>
</reference>
<feature type="transmembrane region" description="Helical" evidence="1">
    <location>
        <begin position="12"/>
        <end position="33"/>
    </location>
</feature>
<dbReference type="RefSeq" id="WP_120331422.1">
    <property type="nucleotide sequence ID" value="NZ_RAQQ01000025.1"/>
</dbReference>
<feature type="transmembrane region" description="Helical" evidence="1">
    <location>
        <begin position="39"/>
        <end position="57"/>
    </location>
</feature>
<name>A0A420EUF7_9ACTN</name>
<dbReference type="AlphaFoldDB" id="A0A420EUF7"/>
<proteinExistence type="predicted"/>
<keyword evidence="1" id="KW-0812">Transmembrane</keyword>
<keyword evidence="1" id="KW-0472">Membrane</keyword>
<sequence>MEETFPVREWRVPANLPAAKIAGAVLLVSLGLLFADGDVVRLALACVASAALVVWGARDLLAPVRLAADDAGVTVIQGFAGRRHLPWPAIEAITVDRRSRLGLSTETLEIDAGHSLHLFSRYDLGAEPGEVARLLRVARTAAVPESTRPPRRPDHP</sequence>
<dbReference type="OrthoDB" id="3213712at2"/>
<dbReference type="Pfam" id="PF10756">
    <property type="entry name" value="bPH_6"/>
    <property type="match status" value="1"/>
</dbReference>